<feature type="domain" description="Response regulatory" evidence="2">
    <location>
        <begin position="1"/>
        <end position="123"/>
    </location>
</feature>
<evidence type="ECO:0000313" key="4">
    <source>
        <dbReference type="Proteomes" id="UP000526501"/>
    </source>
</evidence>
<evidence type="ECO:0000259" key="2">
    <source>
        <dbReference type="PROSITE" id="PS50110"/>
    </source>
</evidence>
<dbReference type="SUPFAM" id="SSF52172">
    <property type="entry name" value="CheY-like"/>
    <property type="match status" value="1"/>
</dbReference>
<dbReference type="InterPro" id="IPR052893">
    <property type="entry name" value="TCS_response_regulator"/>
</dbReference>
<dbReference type="PROSITE" id="PS50110">
    <property type="entry name" value="RESPONSE_REGULATORY"/>
    <property type="match status" value="1"/>
</dbReference>
<dbReference type="Proteomes" id="UP000526501">
    <property type="component" value="Unassembled WGS sequence"/>
</dbReference>
<dbReference type="SMART" id="SM00448">
    <property type="entry name" value="REC"/>
    <property type="match status" value="1"/>
</dbReference>
<protein>
    <submittedName>
        <fullName evidence="3">Response regulator</fullName>
    </submittedName>
</protein>
<name>A0A7X1E8Y4_9BACT</name>
<dbReference type="AlphaFoldDB" id="A0A7X1E8Y4"/>
<feature type="modified residue" description="4-aspartylphosphate" evidence="1">
    <location>
        <position position="56"/>
    </location>
</feature>
<dbReference type="PANTHER" id="PTHR44520:SF2">
    <property type="entry name" value="RESPONSE REGULATOR RCP1"/>
    <property type="match status" value="1"/>
</dbReference>
<keyword evidence="1" id="KW-0597">Phosphoprotein</keyword>
<gene>
    <name evidence="3" type="ORF">H5P27_11250</name>
</gene>
<evidence type="ECO:0000256" key="1">
    <source>
        <dbReference type="PROSITE-ProRule" id="PRU00169"/>
    </source>
</evidence>
<dbReference type="Pfam" id="PF00072">
    <property type="entry name" value="Response_reg"/>
    <property type="match status" value="1"/>
</dbReference>
<dbReference type="GO" id="GO:0000160">
    <property type="term" value="P:phosphorelay signal transduction system"/>
    <property type="evidence" value="ECO:0007669"/>
    <property type="project" value="InterPro"/>
</dbReference>
<comment type="caution">
    <text evidence="3">The sequence shown here is derived from an EMBL/GenBank/DDBJ whole genome shotgun (WGS) entry which is preliminary data.</text>
</comment>
<dbReference type="CDD" id="cd17557">
    <property type="entry name" value="REC_Rcp-like"/>
    <property type="match status" value="1"/>
</dbReference>
<reference evidence="3 4" key="1">
    <citation type="submission" date="2020-07" db="EMBL/GenBank/DDBJ databases">
        <authorList>
            <person name="Feng X."/>
        </authorList>
    </citation>
    <scope>NUCLEOTIDE SEQUENCE [LARGE SCALE GENOMIC DNA]</scope>
    <source>
        <strain evidence="3 4">JCM23202</strain>
    </source>
</reference>
<dbReference type="InterPro" id="IPR001789">
    <property type="entry name" value="Sig_transdc_resp-reg_receiver"/>
</dbReference>
<sequence>MVEDSESDIQLTKIAFKKAKLMNRLSIVRDGKSALQYLKNEPPYESAARPDLILLDLKLPRLSGHGVLKEIKQDSSLRLIPVVVLTSSDLDSDVLKSYELSANCYITKPVDINKLLEVVKSIEQFWIKIVRLPPVPKSS</sequence>
<accession>A0A7X1E8Y4</accession>
<dbReference type="PANTHER" id="PTHR44520">
    <property type="entry name" value="RESPONSE REGULATOR RCP1-RELATED"/>
    <property type="match status" value="1"/>
</dbReference>
<dbReference type="InterPro" id="IPR011006">
    <property type="entry name" value="CheY-like_superfamily"/>
</dbReference>
<dbReference type="EMBL" id="JACHVC010000012">
    <property type="protein sequence ID" value="MBC2606618.1"/>
    <property type="molecule type" value="Genomic_DNA"/>
</dbReference>
<proteinExistence type="predicted"/>
<dbReference type="Gene3D" id="3.40.50.2300">
    <property type="match status" value="1"/>
</dbReference>
<keyword evidence="4" id="KW-1185">Reference proteome</keyword>
<organism evidence="3 4">
    <name type="scientific">Pelagicoccus albus</name>
    <dbReference type="NCBI Taxonomy" id="415222"/>
    <lineage>
        <taxon>Bacteria</taxon>
        <taxon>Pseudomonadati</taxon>
        <taxon>Verrucomicrobiota</taxon>
        <taxon>Opitutia</taxon>
        <taxon>Puniceicoccales</taxon>
        <taxon>Pelagicoccaceae</taxon>
        <taxon>Pelagicoccus</taxon>
    </lineage>
</organism>
<evidence type="ECO:0000313" key="3">
    <source>
        <dbReference type="EMBL" id="MBC2606618.1"/>
    </source>
</evidence>